<evidence type="ECO:0000313" key="2">
    <source>
        <dbReference type="Proteomes" id="UP000807309"/>
    </source>
</evidence>
<sequence>MEDNVADEPGGLTVEHPLARELAAHAPTGWTRVDAAFAVTVAGEIAQLVYTVGDKAMSVDPPESALALVREHRAIAAASGAEPWWRMAIAMTSSAEIEVAYDYGDEPFPDGQLFMPEAYRADLEAYPRGKLPVWLAAYIGHGDRQRRTPQQAAAQARKDRAEQVWAVLTENEFPPFPQMWARWTTIAAAFVAAKSEWGPRMLPWVGVFEGTARGGSTLHALPAGRAVLSGGVWNAPTLDAVYNAGAPMPELYGGAPDWVADPVLNPRAASGLLSFCYWWEAGRWYRGQSPPAEQCAPAVPGVWTRETTIKIVAGTLSDRLGQDAPEAIGALLSAAEAGRVTRAALVAVFGDDGRFDIDGALYQFSVAGLLSTAPEPMPAEQAISRVRDYITGRQLDTTGYPLSKLTADRFRFGWKVYVPAPENAQAAERAVFYIVDDGEFAPSSSAVDQARVIAALEQRFIDRHGPQN</sequence>
<dbReference type="SUPFAM" id="SSF160424">
    <property type="entry name" value="BH3703-like"/>
    <property type="match status" value="1"/>
</dbReference>
<protein>
    <submittedName>
        <fullName evidence="1">Uncharacterized protein</fullName>
    </submittedName>
</protein>
<accession>A0ABS0BZY8</accession>
<keyword evidence="2" id="KW-1185">Reference proteome</keyword>
<reference evidence="1 2" key="1">
    <citation type="submission" date="2020-10" db="EMBL/GenBank/DDBJ databases">
        <title>Identification of Nocardia species via Next-generation sequencing and recognition of intraspecies genetic diversity.</title>
        <authorList>
            <person name="Li P."/>
            <person name="Li P."/>
            <person name="Lu B."/>
        </authorList>
    </citation>
    <scope>NUCLEOTIDE SEQUENCE [LARGE SCALE GENOMIC DNA]</scope>
    <source>
        <strain evidence="1 2">N-11</strain>
    </source>
</reference>
<proteinExistence type="predicted"/>
<comment type="caution">
    <text evidence="1">The sequence shown here is derived from an EMBL/GenBank/DDBJ whole genome shotgun (WGS) entry which is preliminary data.</text>
</comment>
<gene>
    <name evidence="1" type="ORF">IU470_01015</name>
</gene>
<organism evidence="1 2">
    <name type="scientific">Nocardia abscessus</name>
    <dbReference type="NCBI Taxonomy" id="120957"/>
    <lineage>
        <taxon>Bacteria</taxon>
        <taxon>Bacillati</taxon>
        <taxon>Actinomycetota</taxon>
        <taxon>Actinomycetes</taxon>
        <taxon>Mycobacteriales</taxon>
        <taxon>Nocardiaceae</taxon>
        <taxon>Nocardia</taxon>
    </lineage>
</organism>
<dbReference type="EMBL" id="JADLRE010000001">
    <property type="protein sequence ID" value="MBF6223707.1"/>
    <property type="molecule type" value="Genomic_DNA"/>
</dbReference>
<dbReference type="Proteomes" id="UP000807309">
    <property type="component" value="Unassembled WGS sequence"/>
</dbReference>
<name>A0ABS0BZY8_9NOCA</name>
<evidence type="ECO:0000313" key="1">
    <source>
        <dbReference type="EMBL" id="MBF6223707.1"/>
    </source>
</evidence>
<dbReference type="InterPro" id="IPR036170">
    <property type="entry name" value="YezG-like_sf"/>
</dbReference>